<feature type="transmembrane region" description="Helical" evidence="1">
    <location>
        <begin position="7"/>
        <end position="30"/>
    </location>
</feature>
<accession>A0A1V0SFR2</accession>
<keyword evidence="1" id="KW-0812">Transmembrane</keyword>
<proteinExistence type="predicted"/>
<feature type="transmembrane region" description="Helical" evidence="1">
    <location>
        <begin position="50"/>
        <end position="72"/>
    </location>
</feature>
<keyword evidence="1" id="KW-0472">Membrane</keyword>
<name>A0A1V0SFR2_9VIRU</name>
<keyword evidence="1" id="KW-1133">Transmembrane helix</keyword>
<reference evidence="2" key="1">
    <citation type="journal article" date="2017" name="Science">
        <title>Giant viruses with an expanded complement of translation system components.</title>
        <authorList>
            <person name="Schulz F."/>
            <person name="Yutin N."/>
            <person name="Ivanova N.N."/>
            <person name="Ortega D.R."/>
            <person name="Lee T.K."/>
            <person name="Vierheilig J."/>
            <person name="Daims H."/>
            <person name="Horn M."/>
            <person name="Wagner M."/>
            <person name="Jensen G.J."/>
            <person name="Kyrpides N.C."/>
            <person name="Koonin E.V."/>
            <person name="Woyke T."/>
        </authorList>
    </citation>
    <scope>NUCLEOTIDE SEQUENCE</scope>
    <source>
        <strain evidence="2">HKV1</strain>
    </source>
</reference>
<evidence type="ECO:0000256" key="1">
    <source>
        <dbReference type="SAM" id="Phobius"/>
    </source>
</evidence>
<sequence length="121" mass="12704">MAGVAYMGFLVMPHVVGFLGGSTVGIASVIGRKMLGHNILLSNFHSTNNLLLSGIIVLGLVIGSSSAFKGLCKIIESNGKQVPKQYVIASSMNFCFASILGYKVSTYALVASTAFFKLLLA</sequence>
<evidence type="ECO:0000313" key="2">
    <source>
        <dbReference type="EMBL" id="ARF10521.1"/>
    </source>
</evidence>
<protein>
    <submittedName>
        <fullName evidence="2">Uncharacterized protein</fullName>
    </submittedName>
</protein>
<feature type="transmembrane region" description="Helical" evidence="1">
    <location>
        <begin position="93"/>
        <end position="116"/>
    </location>
</feature>
<organism evidence="2">
    <name type="scientific">Hokovirus HKV1</name>
    <dbReference type="NCBI Taxonomy" id="1977638"/>
    <lineage>
        <taxon>Viruses</taxon>
        <taxon>Varidnaviria</taxon>
        <taxon>Bamfordvirae</taxon>
        <taxon>Nucleocytoviricota</taxon>
        <taxon>Megaviricetes</taxon>
        <taxon>Imitervirales</taxon>
        <taxon>Mimiviridae</taxon>
        <taxon>Klosneuvirinae</taxon>
        <taxon>Hokovirus</taxon>
    </lineage>
</organism>
<gene>
    <name evidence="2" type="ORF">Hokovirus_2_48</name>
</gene>
<dbReference type="EMBL" id="KY684104">
    <property type="protein sequence ID" value="ARF10521.1"/>
    <property type="molecule type" value="Genomic_DNA"/>
</dbReference>